<accession>K8ZQD7</accession>
<keyword evidence="5" id="KW-1185">Reference proteome</keyword>
<comment type="caution">
    <text evidence="4">The sequence shown here is derived from an EMBL/GenBank/DDBJ whole genome shotgun (WGS) entry which is preliminary data.</text>
</comment>
<evidence type="ECO:0000313" key="5">
    <source>
        <dbReference type="Proteomes" id="UP000016057"/>
    </source>
</evidence>
<dbReference type="OrthoDB" id="9794155at2"/>
<evidence type="ECO:0000256" key="2">
    <source>
        <dbReference type="ARBA" id="ARBA00023284"/>
    </source>
</evidence>
<dbReference type="InterPro" id="IPR006504">
    <property type="entry name" value="Tscrpt_reg_Spx/MgsR"/>
</dbReference>
<evidence type="ECO:0000256" key="3">
    <source>
        <dbReference type="PROSITE-ProRule" id="PRU01282"/>
    </source>
</evidence>
<dbReference type="NCBIfam" id="TIGR01617">
    <property type="entry name" value="arsC_related"/>
    <property type="match status" value="1"/>
</dbReference>
<dbReference type="EMBL" id="AMYT01000008">
    <property type="protein sequence ID" value="EKU27791.1"/>
    <property type="molecule type" value="Genomic_DNA"/>
</dbReference>
<dbReference type="SUPFAM" id="SSF52833">
    <property type="entry name" value="Thioredoxin-like"/>
    <property type="match status" value="1"/>
</dbReference>
<evidence type="ECO:0000313" key="4">
    <source>
        <dbReference type="EMBL" id="EKU27791.1"/>
    </source>
</evidence>
<comment type="similarity">
    <text evidence="3">Belongs to the ArsC family.</text>
</comment>
<dbReference type="Gene3D" id="3.40.30.10">
    <property type="entry name" value="Glutaredoxin"/>
    <property type="match status" value="1"/>
</dbReference>
<dbReference type="InterPro" id="IPR006660">
    <property type="entry name" value="Arsenate_reductase-like"/>
</dbReference>
<reference evidence="4 5" key="1">
    <citation type="journal article" date="2013" name="Genome Announc.">
        <title>Draft Genome Sequence of Catellicoccus marimammalium, a Novel Species Commonly Found in Gull Feces.</title>
        <authorList>
            <person name="Weigand M.R."/>
            <person name="Ryu H."/>
            <person name="Bozcek L."/>
            <person name="Konstantinidis K.T."/>
            <person name="Santo Domingo J.W."/>
        </authorList>
    </citation>
    <scope>NUCLEOTIDE SEQUENCE [LARGE SCALE GENOMIC DNA]</scope>
    <source>
        <strain evidence="4 5">M35/04/3</strain>
    </source>
</reference>
<name>K8ZQD7_9ENTE</name>
<evidence type="ECO:0000256" key="1">
    <source>
        <dbReference type="ARBA" id="ARBA00023157"/>
    </source>
</evidence>
<dbReference type="GO" id="GO:0008794">
    <property type="term" value="F:arsenate reductase (glutaredoxin) activity"/>
    <property type="evidence" value="ECO:0007669"/>
    <property type="project" value="UniProtKB-EC"/>
</dbReference>
<dbReference type="CDD" id="cd03036">
    <property type="entry name" value="ArsC_like"/>
    <property type="match status" value="1"/>
</dbReference>
<dbReference type="Pfam" id="PF03960">
    <property type="entry name" value="ArsC"/>
    <property type="match status" value="1"/>
</dbReference>
<dbReference type="PROSITE" id="PS51353">
    <property type="entry name" value="ARSC"/>
    <property type="match status" value="1"/>
</dbReference>
<dbReference type="AlphaFoldDB" id="K8ZQD7"/>
<dbReference type="STRING" id="1234409.C683_0256"/>
<protein>
    <submittedName>
        <fullName evidence="4">Arsenate reductase</fullName>
        <ecNumber evidence="4">1.20.4.1</ecNumber>
    </submittedName>
</protein>
<dbReference type="RefSeq" id="WP_009488530.1">
    <property type="nucleotide sequence ID" value="NZ_AMYT01000008.1"/>
</dbReference>
<proteinExistence type="inferred from homology"/>
<gene>
    <name evidence="4" type="ORF">C683_0256</name>
</gene>
<dbReference type="EC" id="1.20.4.1" evidence="4"/>
<dbReference type="PATRIC" id="fig|1234409.3.peg.227"/>
<dbReference type="PANTHER" id="PTHR30041">
    <property type="entry name" value="ARSENATE REDUCTASE"/>
    <property type="match status" value="1"/>
</dbReference>
<dbReference type="PANTHER" id="PTHR30041:SF8">
    <property type="entry name" value="PROTEIN YFFB"/>
    <property type="match status" value="1"/>
</dbReference>
<dbReference type="Proteomes" id="UP000016057">
    <property type="component" value="Unassembled WGS sequence"/>
</dbReference>
<organism evidence="4 5">
    <name type="scientific">Catellicoccus marimammalium M35/04/3</name>
    <dbReference type="NCBI Taxonomy" id="1234409"/>
    <lineage>
        <taxon>Bacteria</taxon>
        <taxon>Bacillati</taxon>
        <taxon>Bacillota</taxon>
        <taxon>Bacilli</taxon>
        <taxon>Lactobacillales</taxon>
        <taxon>Enterococcaceae</taxon>
        <taxon>Catellicoccus</taxon>
    </lineage>
</organism>
<dbReference type="eggNOG" id="COG1393">
    <property type="taxonomic scope" value="Bacteria"/>
</dbReference>
<sequence>MNTFYWYPKCSTCRKAKKFLDEHNVSYEAIDMITNTPDKATILAWLERKDYPIRRYFNTSGQKYRASGLKEKLDEMSLEECAEVLSQDGMLLRRPILVTENGVAFGFKEDQYKEMLNLD</sequence>
<keyword evidence="2" id="KW-0676">Redox-active center</keyword>
<keyword evidence="4" id="KW-0560">Oxidoreductase</keyword>
<keyword evidence="1" id="KW-1015">Disulfide bond</keyword>
<dbReference type="InterPro" id="IPR036249">
    <property type="entry name" value="Thioredoxin-like_sf"/>
</dbReference>